<keyword evidence="2" id="KW-1185">Reference proteome</keyword>
<reference evidence="1" key="1">
    <citation type="submission" date="2024-09" db="EMBL/GenBank/DDBJ databases">
        <title>Draft Genome Sequences of Neofusicoccum parvum.</title>
        <authorList>
            <person name="Ashida A."/>
            <person name="Camagna M."/>
            <person name="Tanaka A."/>
            <person name="Takemoto D."/>
        </authorList>
    </citation>
    <scope>NUCLEOTIDE SEQUENCE</scope>
    <source>
        <strain evidence="1">PPO83</strain>
    </source>
</reference>
<dbReference type="Proteomes" id="UP001165186">
    <property type="component" value="Unassembled WGS sequence"/>
</dbReference>
<evidence type="ECO:0000313" key="1">
    <source>
        <dbReference type="EMBL" id="GME27423.1"/>
    </source>
</evidence>
<dbReference type="EMBL" id="BSXG01000037">
    <property type="protein sequence ID" value="GME27423.1"/>
    <property type="molecule type" value="Genomic_DNA"/>
</dbReference>
<accession>A0ACB5S3Q1</accession>
<protein>
    <submittedName>
        <fullName evidence="1">Wd40 repeat-like protein</fullName>
    </submittedName>
</protein>
<name>A0ACB5S3Q1_9PEZI</name>
<organism evidence="1 2">
    <name type="scientific">Neofusicoccum parvum</name>
    <dbReference type="NCBI Taxonomy" id="310453"/>
    <lineage>
        <taxon>Eukaryota</taxon>
        <taxon>Fungi</taxon>
        <taxon>Dikarya</taxon>
        <taxon>Ascomycota</taxon>
        <taxon>Pezizomycotina</taxon>
        <taxon>Dothideomycetes</taxon>
        <taxon>Dothideomycetes incertae sedis</taxon>
        <taxon>Botryosphaeriales</taxon>
        <taxon>Botryosphaeriaceae</taxon>
        <taxon>Neofusicoccum</taxon>
    </lineage>
</organism>
<proteinExistence type="predicted"/>
<sequence>MAAASPRRSDAQRPHPERPPAQPAYVLRGHAAQVHAARFVRHNSRLLTGDADGWVVLWDIATKRAVAVWHAHEGAVLGFGTWGEDNIISHGRDFHLRVWQLSPADESTFSTALPVDDTTADRKQPWLLHSLKVNTLNFCSFAMCPEPPASPDATSTSILIAVPSTKDDEVDIFQLPSERRVSSVPNLGRKTGMTMALSLIVCPSTPTPLHCISAYECGAVAVHAFNTSAHTWTPIYTSQPHTQPILSLSPSPTPSQTLEFFTSGADDLIAKHTVPLSSLPPPSPSAPPTPTTHPAPPPSSDANPKSLLTAALTSHPPHGSPALPPPQPNPAPATPVKATHTKHSGQQSVTVRSDGRILATAGWDGRVRVYSARSVREVAVLAWHKEGCYAVAFADVGAAEGGDEGEGVIDQEN</sequence>
<gene>
    <name evidence="1" type="primary">g7342</name>
    <name evidence="1" type="ORF">NpPPO83_00007342</name>
</gene>
<evidence type="ECO:0000313" key="2">
    <source>
        <dbReference type="Proteomes" id="UP001165186"/>
    </source>
</evidence>
<comment type="caution">
    <text evidence="1">The sequence shown here is derived from an EMBL/GenBank/DDBJ whole genome shotgun (WGS) entry which is preliminary data.</text>
</comment>